<dbReference type="Pfam" id="PF00514">
    <property type="entry name" value="Arm"/>
    <property type="match status" value="2"/>
</dbReference>
<accession>A0A8I6TFQ3</accession>
<protein>
    <recommendedName>
        <fullName evidence="4">Armadillo repeat-containing protein gudu</fullName>
    </recommendedName>
</protein>
<dbReference type="EnsemblMetazoa" id="XM_014391620.1">
    <property type="protein sequence ID" value="XP_014247106.1"/>
    <property type="gene ID" value="LOC106665295"/>
</dbReference>
<dbReference type="SMART" id="SM00185">
    <property type="entry name" value="ARM"/>
    <property type="match status" value="10"/>
</dbReference>
<evidence type="ECO:0000313" key="2">
    <source>
        <dbReference type="EnsemblMetazoa" id="XP_014247106.1"/>
    </source>
</evidence>
<dbReference type="PANTHER" id="PTHR46241:SF1">
    <property type="entry name" value="OUTER DYNEIN ARM-DOCKING COMPLEX SUBUNIT 2"/>
    <property type="match status" value="1"/>
</dbReference>
<dbReference type="InterPro" id="IPR016024">
    <property type="entry name" value="ARM-type_fold"/>
</dbReference>
<dbReference type="PANTHER" id="PTHR46241">
    <property type="entry name" value="ARMADILLO REPEAT-CONTAINING PROTEIN 4 ARMC4"/>
    <property type="match status" value="1"/>
</dbReference>
<dbReference type="InterPro" id="IPR000225">
    <property type="entry name" value="Armadillo"/>
</dbReference>
<evidence type="ECO:0000313" key="3">
    <source>
        <dbReference type="Proteomes" id="UP000494040"/>
    </source>
</evidence>
<proteinExistence type="predicted"/>
<organism evidence="2 3">
    <name type="scientific">Cimex lectularius</name>
    <name type="common">Bed bug</name>
    <name type="synonym">Acanthia lectularia</name>
    <dbReference type="NCBI Taxonomy" id="79782"/>
    <lineage>
        <taxon>Eukaryota</taxon>
        <taxon>Metazoa</taxon>
        <taxon>Ecdysozoa</taxon>
        <taxon>Arthropoda</taxon>
        <taxon>Hexapoda</taxon>
        <taxon>Insecta</taxon>
        <taxon>Pterygota</taxon>
        <taxon>Neoptera</taxon>
        <taxon>Paraneoptera</taxon>
        <taxon>Hemiptera</taxon>
        <taxon>Heteroptera</taxon>
        <taxon>Panheteroptera</taxon>
        <taxon>Cimicomorpha</taxon>
        <taxon>Cimicidae</taxon>
        <taxon>Cimex</taxon>
    </lineage>
</organism>
<dbReference type="OrthoDB" id="1683831at2759"/>
<reference evidence="2" key="1">
    <citation type="submission" date="2022-01" db="UniProtKB">
        <authorList>
            <consortium name="EnsemblMetazoa"/>
        </authorList>
    </citation>
    <scope>IDENTIFICATION</scope>
</reference>
<feature type="repeat" description="ARM" evidence="1">
    <location>
        <begin position="278"/>
        <end position="320"/>
    </location>
</feature>
<dbReference type="RefSeq" id="XP_014247106.1">
    <property type="nucleotide sequence ID" value="XM_014391620.1"/>
</dbReference>
<dbReference type="PROSITE" id="PS50176">
    <property type="entry name" value="ARM_REPEAT"/>
    <property type="match status" value="1"/>
</dbReference>
<dbReference type="GeneID" id="106665295"/>
<dbReference type="Gene3D" id="1.25.10.10">
    <property type="entry name" value="Leucine-rich Repeat Variant"/>
    <property type="match status" value="3"/>
</dbReference>
<evidence type="ECO:0000256" key="1">
    <source>
        <dbReference type="PROSITE-ProRule" id="PRU00259"/>
    </source>
</evidence>
<dbReference type="SUPFAM" id="SSF48371">
    <property type="entry name" value="ARM repeat"/>
    <property type="match status" value="2"/>
</dbReference>
<evidence type="ECO:0008006" key="4">
    <source>
        <dbReference type="Google" id="ProtNLM"/>
    </source>
</evidence>
<dbReference type="InterPro" id="IPR011989">
    <property type="entry name" value="ARM-like"/>
</dbReference>
<sequence length="598" mass="66745">MKPENQYAIVDTGGIEILINTLGVQSIKCIVGALRTIKELIKNKNLAITLINMGILCELIALLCHSESDIIILTVQIIDVFAEQRKTRTIIRKLDGIPMLMEMVDIDQKILFNRRDRCPKHKRLCLEIAITSVHVLTQLSKSRKVRSVLYENGILKVLKGLLTAKEEELRISGLKMITNCASLPEFRKSFEIDKTLKTVLNHWKDPEREELVLRIIFKCSVSKIGRNQVVEFGALERLVNLVKSPASLSNPKTFKYAVGCVYRLGVHPGVRDKLNSYQLIPTLIRLLSYEKESVLIYITGILSFMTSYPSNWKLVKDSGGLEPLMHMLQYKAESKLMSNVARIIGDIAHDPSIMKEMTNMEVLRLLWSLLNSKSPRVQEQAARALVPVIKQTPDAGEEIRNLSGALDIIMGLLDSDDLGVVAGGCETLAKVAMNPENLGILTQMGIVPKICELVNVQSDVLRESLGVVIAGVASDPKDSFELGRLGCIKPLVQFLGSSNIQVVISAAYALWKLSYDPINCISLHQAGVVPFLIQCVKSENKSLQEAAGGCLYNIRNLAHDTEEMKCFTLQDRARTMSEFKARESVFIPRPAYPDDVEY</sequence>
<keyword evidence="3" id="KW-1185">Reference proteome</keyword>
<dbReference type="AlphaFoldDB" id="A0A8I6TFQ3"/>
<dbReference type="Proteomes" id="UP000494040">
    <property type="component" value="Unassembled WGS sequence"/>
</dbReference>
<name>A0A8I6TFQ3_CIMLE</name>